<proteinExistence type="predicted"/>
<evidence type="ECO:0000256" key="1">
    <source>
        <dbReference type="SAM" id="MobiDB-lite"/>
    </source>
</evidence>
<comment type="caution">
    <text evidence="3">The sequence shown here is derived from an EMBL/GenBank/DDBJ whole genome shotgun (WGS) entry which is preliminary data.</text>
</comment>
<evidence type="ECO:0000256" key="2">
    <source>
        <dbReference type="SAM" id="SignalP"/>
    </source>
</evidence>
<feature type="region of interest" description="Disordered" evidence="1">
    <location>
        <begin position="48"/>
        <end position="98"/>
    </location>
</feature>
<evidence type="ECO:0000313" key="3">
    <source>
        <dbReference type="EMBL" id="KAL0005380.1"/>
    </source>
</evidence>
<organism evidence="3 4">
    <name type="scientific">Lithocarpus litseifolius</name>
    <dbReference type="NCBI Taxonomy" id="425828"/>
    <lineage>
        <taxon>Eukaryota</taxon>
        <taxon>Viridiplantae</taxon>
        <taxon>Streptophyta</taxon>
        <taxon>Embryophyta</taxon>
        <taxon>Tracheophyta</taxon>
        <taxon>Spermatophyta</taxon>
        <taxon>Magnoliopsida</taxon>
        <taxon>eudicotyledons</taxon>
        <taxon>Gunneridae</taxon>
        <taxon>Pentapetalae</taxon>
        <taxon>rosids</taxon>
        <taxon>fabids</taxon>
        <taxon>Fagales</taxon>
        <taxon>Fagaceae</taxon>
        <taxon>Lithocarpus</taxon>
    </lineage>
</organism>
<feature type="signal peptide" evidence="2">
    <location>
        <begin position="1"/>
        <end position="19"/>
    </location>
</feature>
<dbReference type="AlphaFoldDB" id="A0AAW2D863"/>
<dbReference type="EMBL" id="JAZDWU010000004">
    <property type="protein sequence ID" value="KAL0005380.1"/>
    <property type="molecule type" value="Genomic_DNA"/>
</dbReference>
<protein>
    <submittedName>
        <fullName evidence="3">Uncharacterized protein</fullName>
    </submittedName>
</protein>
<accession>A0AAW2D863</accession>
<gene>
    <name evidence="3" type="ORF">SO802_012941</name>
</gene>
<feature type="compositionally biased region" description="Pro residues" evidence="1">
    <location>
        <begin position="67"/>
        <end position="98"/>
    </location>
</feature>
<name>A0AAW2D863_9ROSI</name>
<dbReference type="Proteomes" id="UP001459277">
    <property type="component" value="Unassembled WGS sequence"/>
</dbReference>
<keyword evidence="4" id="KW-1185">Reference proteome</keyword>
<sequence length="98" mass="10430">MGVISYLVTLVLIHGLLLSQFSYQANTVQAASVRSNDFYYKLKVVSHRESAPAPPPPAINTPTQFKSPPPRPVTPPPPLSGTISPPPPPGPRSPPPSL</sequence>
<feature type="chain" id="PRO_5043878664" evidence="2">
    <location>
        <begin position="20"/>
        <end position="98"/>
    </location>
</feature>
<keyword evidence="2" id="KW-0732">Signal</keyword>
<reference evidence="3 4" key="1">
    <citation type="submission" date="2024-01" db="EMBL/GenBank/DDBJ databases">
        <title>A telomere-to-telomere, gap-free genome of sweet tea (Lithocarpus litseifolius).</title>
        <authorList>
            <person name="Zhou J."/>
        </authorList>
    </citation>
    <scope>NUCLEOTIDE SEQUENCE [LARGE SCALE GENOMIC DNA]</scope>
    <source>
        <strain evidence="3">Zhou-2022a</strain>
        <tissue evidence="3">Leaf</tissue>
    </source>
</reference>
<evidence type="ECO:0000313" key="4">
    <source>
        <dbReference type="Proteomes" id="UP001459277"/>
    </source>
</evidence>